<dbReference type="Proteomes" id="UP001159427">
    <property type="component" value="Unassembled WGS sequence"/>
</dbReference>
<comment type="caution">
    <text evidence="1">The sequence shown here is derived from an EMBL/GenBank/DDBJ whole genome shotgun (WGS) entry which is preliminary data.</text>
</comment>
<evidence type="ECO:0000313" key="1">
    <source>
        <dbReference type="EMBL" id="CAH3193314.1"/>
    </source>
</evidence>
<name>A0ABN8SQF5_9CNID</name>
<protein>
    <recommendedName>
        <fullName evidence="3">LamG domain-containing protein</fullName>
    </recommendedName>
</protein>
<feature type="non-terminal residue" evidence="1">
    <location>
        <position position="202"/>
    </location>
</feature>
<feature type="non-terminal residue" evidence="1">
    <location>
        <position position="1"/>
    </location>
</feature>
<dbReference type="Pfam" id="PF13385">
    <property type="entry name" value="Laminin_G_3"/>
    <property type="match status" value="1"/>
</dbReference>
<proteinExistence type="predicted"/>
<dbReference type="Gene3D" id="2.60.120.200">
    <property type="match status" value="1"/>
</dbReference>
<keyword evidence="2" id="KW-1185">Reference proteome</keyword>
<organism evidence="1 2">
    <name type="scientific">Porites evermanni</name>
    <dbReference type="NCBI Taxonomy" id="104178"/>
    <lineage>
        <taxon>Eukaryota</taxon>
        <taxon>Metazoa</taxon>
        <taxon>Cnidaria</taxon>
        <taxon>Anthozoa</taxon>
        <taxon>Hexacorallia</taxon>
        <taxon>Scleractinia</taxon>
        <taxon>Fungiina</taxon>
        <taxon>Poritidae</taxon>
        <taxon>Porites</taxon>
    </lineage>
</organism>
<evidence type="ECO:0000313" key="2">
    <source>
        <dbReference type="Proteomes" id="UP001159427"/>
    </source>
</evidence>
<dbReference type="SUPFAM" id="SSF49899">
    <property type="entry name" value="Concanavalin A-like lectins/glucanases"/>
    <property type="match status" value="1"/>
</dbReference>
<accession>A0ABN8SQF5</accession>
<sequence>CVVTFPTPKEVWTHYVLTYKTFDSLNSIEVFINGEEVMKFTSKECYDGNFDQDNFTAISIGEDDSGRGLPVAAFDDIVIWYRSVTKEEIIDIYSYYKGDSNLQLHVSVGFTGVPWKEDMLDRESNAFTSFTENLSNNLKNIANGSVSEVVVHKYWYVANGFIGCEFTVKFIEAGYTAVEPIINGLETSSYQVHNLEANDSKF</sequence>
<dbReference type="EMBL" id="CALNXI010003451">
    <property type="protein sequence ID" value="CAH3193314.1"/>
    <property type="molecule type" value="Genomic_DNA"/>
</dbReference>
<reference evidence="1 2" key="1">
    <citation type="submission" date="2022-05" db="EMBL/GenBank/DDBJ databases">
        <authorList>
            <consortium name="Genoscope - CEA"/>
            <person name="William W."/>
        </authorList>
    </citation>
    <scope>NUCLEOTIDE SEQUENCE [LARGE SCALE GENOMIC DNA]</scope>
</reference>
<dbReference type="InterPro" id="IPR013320">
    <property type="entry name" value="ConA-like_dom_sf"/>
</dbReference>
<gene>
    <name evidence="1" type="ORF">PEVE_00025624</name>
</gene>
<evidence type="ECO:0008006" key="3">
    <source>
        <dbReference type="Google" id="ProtNLM"/>
    </source>
</evidence>